<comment type="caution">
    <text evidence="11">The sequence shown here is derived from an EMBL/GenBank/DDBJ whole genome shotgun (WGS) entry which is preliminary data.</text>
</comment>
<dbReference type="GO" id="GO:0006364">
    <property type="term" value="P:rRNA processing"/>
    <property type="evidence" value="ECO:0007669"/>
    <property type="project" value="TreeGrafter"/>
</dbReference>
<evidence type="ECO:0000313" key="11">
    <source>
        <dbReference type="EMBL" id="KAF6232344.1"/>
    </source>
</evidence>
<dbReference type="PANTHER" id="PTHR13100">
    <property type="entry name" value="CELL GROWTH-REGULATING NUCLEOLAR PROTEIN LYAR"/>
    <property type="match status" value="1"/>
</dbReference>
<evidence type="ECO:0000256" key="3">
    <source>
        <dbReference type="ARBA" id="ARBA00022737"/>
    </source>
</evidence>
<evidence type="ECO:0000256" key="9">
    <source>
        <dbReference type="SAM" id="MobiDB-lite"/>
    </source>
</evidence>
<dbReference type="OrthoDB" id="21474at2759"/>
<keyword evidence="2" id="KW-0479">Metal-binding</keyword>
<dbReference type="GO" id="GO:0000122">
    <property type="term" value="P:negative regulation of transcription by RNA polymerase II"/>
    <property type="evidence" value="ECO:0007669"/>
    <property type="project" value="TreeGrafter"/>
</dbReference>
<dbReference type="InterPro" id="IPR039999">
    <property type="entry name" value="LYAR"/>
</dbReference>
<evidence type="ECO:0000256" key="8">
    <source>
        <dbReference type="PROSITE-ProRule" id="PRU01145"/>
    </source>
</evidence>
<keyword evidence="4 8" id="KW-0863">Zinc-finger</keyword>
<feature type="compositionally biased region" description="Basic and acidic residues" evidence="9">
    <location>
        <begin position="306"/>
        <end position="317"/>
    </location>
</feature>
<dbReference type="Proteomes" id="UP000578531">
    <property type="component" value="Unassembled WGS sequence"/>
</dbReference>
<dbReference type="FunFam" id="3.30.1490.490:FF:000001">
    <property type="entry name" value="cell growth-regulating nucleolar protein-like"/>
    <property type="match status" value="1"/>
</dbReference>
<organism evidence="11 12">
    <name type="scientific">Letharia columbiana</name>
    <dbReference type="NCBI Taxonomy" id="112416"/>
    <lineage>
        <taxon>Eukaryota</taxon>
        <taxon>Fungi</taxon>
        <taxon>Dikarya</taxon>
        <taxon>Ascomycota</taxon>
        <taxon>Pezizomycotina</taxon>
        <taxon>Lecanoromycetes</taxon>
        <taxon>OSLEUM clade</taxon>
        <taxon>Lecanoromycetidae</taxon>
        <taxon>Lecanorales</taxon>
        <taxon>Lecanorineae</taxon>
        <taxon>Parmeliaceae</taxon>
        <taxon>Letharia</taxon>
    </lineage>
</organism>
<evidence type="ECO:0000256" key="4">
    <source>
        <dbReference type="ARBA" id="ARBA00022771"/>
    </source>
</evidence>
<dbReference type="GO" id="GO:0005730">
    <property type="term" value="C:nucleolus"/>
    <property type="evidence" value="ECO:0007669"/>
    <property type="project" value="TreeGrafter"/>
</dbReference>
<evidence type="ECO:0000256" key="7">
    <source>
        <dbReference type="ARBA" id="ARBA00061084"/>
    </source>
</evidence>
<protein>
    <recommendedName>
        <fullName evidence="10">Zinc finger C2H2 LYAR-type domain-containing protein</fullName>
    </recommendedName>
</protein>
<evidence type="ECO:0000256" key="6">
    <source>
        <dbReference type="ARBA" id="ARBA00023242"/>
    </source>
</evidence>
<dbReference type="Gene3D" id="3.30.1490.490">
    <property type="match status" value="1"/>
</dbReference>
<proteinExistence type="inferred from homology"/>
<dbReference type="AlphaFoldDB" id="A0A8H6FPJ9"/>
<evidence type="ECO:0000313" key="12">
    <source>
        <dbReference type="Proteomes" id="UP000578531"/>
    </source>
</evidence>
<feature type="domain" description="Zinc finger C2H2 LYAR-type" evidence="10">
    <location>
        <begin position="30"/>
        <end position="57"/>
    </location>
</feature>
<dbReference type="InterPro" id="IPR036236">
    <property type="entry name" value="Znf_C2H2_sf"/>
</dbReference>
<sequence>MVSFSCEACGDVLTKKKLDAHHRQCQGSSFTCLDCMTHFRGTDFRTHTSCVSEDQKYQGTLYKEKPAKKAKKSVKISEPTSHAPRKAYVEDALDEETGNAVSIVNAPPAAPTPPSAIPSTQDQHINVFDFLVSGDTPNASKTNIEGMNDSIKMVEQSPSILGNGHQGAGLGIYDEAYDKLGFTYGSEPIPVAKERFKVEYLTPAPKSVYMQNPSTDSVYNLEDSERRSTDKKRKRVHAEELEFTAARRPSHESDHIMADAPPPILHSGLTGGLGRLLTKSKFPPRSELSNGGRDPPSPVKRTIKPAAKEKDRGRKAESVLVKVRKRRSSDESRPRKQRRSHHESDRHSQHSHHDRPKRKAIEYHTQTDPDDSQQQLVLFKTRAELFTSFVTKGPESEQGYSLHKALKRYHRERGEEGLGLEKADEEKELFKALRLRRNDKGEIVVFF</sequence>
<keyword evidence="3" id="KW-0677">Repeat</keyword>
<dbReference type="Pfam" id="PF08790">
    <property type="entry name" value="zf-LYAR"/>
    <property type="match status" value="1"/>
</dbReference>
<evidence type="ECO:0000259" key="10">
    <source>
        <dbReference type="Pfam" id="PF08790"/>
    </source>
</evidence>
<dbReference type="GeneID" id="59291100"/>
<dbReference type="GO" id="GO:0008270">
    <property type="term" value="F:zinc ion binding"/>
    <property type="evidence" value="ECO:0007669"/>
    <property type="project" value="UniProtKB-KW"/>
</dbReference>
<evidence type="ECO:0000256" key="2">
    <source>
        <dbReference type="ARBA" id="ARBA00022723"/>
    </source>
</evidence>
<feature type="region of interest" description="Disordered" evidence="9">
    <location>
        <begin position="211"/>
        <end position="357"/>
    </location>
</feature>
<dbReference type="GO" id="GO:0003677">
    <property type="term" value="F:DNA binding"/>
    <property type="evidence" value="ECO:0007669"/>
    <property type="project" value="InterPro"/>
</dbReference>
<keyword evidence="12" id="KW-1185">Reference proteome</keyword>
<name>A0A8H6FPJ9_9LECA</name>
<keyword evidence="5" id="KW-0862">Zinc</keyword>
<dbReference type="InterPro" id="IPR014898">
    <property type="entry name" value="Znf_C2H2_LYAR"/>
</dbReference>
<dbReference type="EMBL" id="JACCJC010000049">
    <property type="protein sequence ID" value="KAF6232344.1"/>
    <property type="molecule type" value="Genomic_DNA"/>
</dbReference>
<evidence type="ECO:0000256" key="5">
    <source>
        <dbReference type="ARBA" id="ARBA00022833"/>
    </source>
</evidence>
<comment type="subcellular location">
    <subcellularLocation>
        <location evidence="1">Nucleus</location>
    </subcellularLocation>
</comment>
<reference evidence="11 12" key="1">
    <citation type="journal article" date="2020" name="Genomics">
        <title>Complete, high-quality genomes from long-read metagenomic sequencing of two wolf lichen thalli reveals enigmatic genome architecture.</title>
        <authorList>
            <person name="McKenzie S.K."/>
            <person name="Walston R.F."/>
            <person name="Allen J.L."/>
        </authorList>
    </citation>
    <scope>NUCLEOTIDE SEQUENCE [LARGE SCALE GENOMIC DNA]</scope>
    <source>
        <strain evidence="11">WasteWater2</strain>
    </source>
</reference>
<dbReference type="PANTHER" id="PTHR13100:SF10">
    <property type="entry name" value="CELL GROWTH-REGULATING NUCLEOLAR PROTEIN"/>
    <property type="match status" value="1"/>
</dbReference>
<dbReference type="PROSITE" id="PS51804">
    <property type="entry name" value="ZF_C2HC_LYAR"/>
    <property type="match status" value="2"/>
</dbReference>
<comment type="similarity">
    <text evidence="7">Belongs to the UPF0743 family.</text>
</comment>
<gene>
    <name evidence="11" type="ORF">HO173_009449</name>
</gene>
<dbReference type="SUPFAM" id="SSF57667">
    <property type="entry name" value="beta-beta-alpha zinc fingers"/>
    <property type="match status" value="2"/>
</dbReference>
<evidence type="ECO:0000256" key="1">
    <source>
        <dbReference type="ARBA" id="ARBA00004123"/>
    </source>
</evidence>
<keyword evidence="6" id="KW-0539">Nucleus</keyword>
<dbReference type="RefSeq" id="XP_037161773.1">
    <property type="nucleotide sequence ID" value="XM_037311339.1"/>
</dbReference>
<accession>A0A8H6FPJ9</accession>